<evidence type="ECO:0000313" key="3">
    <source>
        <dbReference type="Proteomes" id="UP000012960"/>
    </source>
</evidence>
<dbReference type="Gramene" id="Ma04_t15600.1">
    <property type="protein sequence ID" value="Ma04_p15600.1"/>
    <property type="gene ID" value="Ma04_g15600"/>
</dbReference>
<evidence type="ECO:0000313" key="1">
    <source>
        <dbReference type="EMBL" id="CAG1842278.1"/>
    </source>
</evidence>
<dbReference type="EMBL" id="HG996469">
    <property type="protein sequence ID" value="CAG1842278.1"/>
    <property type="molecule type" value="Genomic_DNA"/>
</dbReference>
<dbReference type="AlphaFoldDB" id="A0A804IQ40"/>
<reference evidence="2" key="2">
    <citation type="submission" date="2021-05" db="UniProtKB">
        <authorList>
            <consortium name="EnsemblPlants"/>
        </authorList>
    </citation>
    <scope>IDENTIFICATION</scope>
    <source>
        <strain evidence="2">subsp. malaccensis</strain>
    </source>
</reference>
<dbReference type="InParanoid" id="A0A804IQ40"/>
<organism evidence="2 3">
    <name type="scientific">Musa acuminata subsp. malaccensis</name>
    <name type="common">Wild banana</name>
    <name type="synonym">Musa malaccensis</name>
    <dbReference type="NCBI Taxonomy" id="214687"/>
    <lineage>
        <taxon>Eukaryota</taxon>
        <taxon>Viridiplantae</taxon>
        <taxon>Streptophyta</taxon>
        <taxon>Embryophyta</taxon>
        <taxon>Tracheophyta</taxon>
        <taxon>Spermatophyta</taxon>
        <taxon>Magnoliopsida</taxon>
        <taxon>Liliopsida</taxon>
        <taxon>Zingiberales</taxon>
        <taxon>Musaceae</taxon>
        <taxon>Musa</taxon>
    </lineage>
</organism>
<evidence type="ECO:0000313" key="2">
    <source>
        <dbReference type="EnsemblPlants" id="Ma04_p15600.1"/>
    </source>
</evidence>
<name>A0A804IQ40_MUSAM</name>
<dbReference type="EnsemblPlants" id="Ma04_t15600.1">
    <property type="protein sequence ID" value="Ma04_p15600.1"/>
    <property type="gene ID" value="Ma04_g15600"/>
</dbReference>
<proteinExistence type="predicted"/>
<sequence length="75" mass="8669">MSCWVQSVPTRGLNPRRREIRTTCYGYGLKGIAYVDCFVRQYLFLPPVPFFFPVMHSSSNNIFIVFTSGECLLKL</sequence>
<accession>A0A804IQ40</accession>
<dbReference type="Proteomes" id="UP000012960">
    <property type="component" value="Unplaced"/>
</dbReference>
<protein>
    <submittedName>
        <fullName evidence="1">(wild Malaysian banana) hypothetical protein</fullName>
    </submittedName>
</protein>
<gene>
    <name evidence="1" type="ORF">GSMUA_120730.1</name>
</gene>
<keyword evidence="3" id="KW-1185">Reference proteome</keyword>
<reference evidence="1" key="1">
    <citation type="submission" date="2021-03" db="EMBL/GenBank/DDBJ databases">
        <authorList>
            <consortium name="Genoscope - CEA"/>
            <person name="William W."/>
        </authorList>
    </citation>
    <scope>NUCLEOTIDE SEQUENCE</scope>
    <source>
        <strain evidence="1">Doubled-haploid Pahang</strain>
    </source>
</reference>